<dbReference type="Proteomes" id="UP000521943">
    <property type="component" value="Unassembled WGS sequence"/>
</dbReference>
<reference evidence="1 2" key="1">
    <citation type="submission" date="2020-07" db="EMBL/GenBank/DDBJ databases">
        <title>Comparative genomics of pyrophilous fungi reveals a link between fire events and developmental genes.</title>
        <authorList>
            <consortium name="DOE Joint Genome Institute"/>
            <person name="Steindorff A.S."/>
            <person name="Carver A."/>
            <person name="Calhoun S."/>
            <person name="Stillman K."/>
            <person name="Liu H."/>
            <person name="Lipzen A."/>
            <person name="Pangilinan J."/>
            <person name="Labutti K."/>
            <person name="Bruns T.D."/>
            <person name="Grigoriev I.V."/>
        </authorList>
    </citation>
    <scope>NUCLEOTIDE SEQUENCE [LARGE SCALE GENOMIC DNA]</scope>
    <source>
        <strain evidence="1 2">CBS 144469</strain>
    </source>
</reference>
<dbReference type="AlphaFoldDB" id="A0A8H6HWE9"/>
<gene>
    <name evidence="1" type="ORF">DFP72DRAFT_389912</name>
</gene>
<accession>A0A8H6HWE9</accession>
<protein>
    <submittedName>
        <fullName evidence="1">Uncharacterized protein</fullName>
    </submittedName>
</protein>
<organism evidence="1 2">
    <name type="scientific">Ephemerocybe angulata</name>
    <dbReference type="NCBI Taxonomy" id="980116"/>
    <lineage>
        <taxon>Eukaryota</taxon>
        <taxon>Fungi</taxon>
        <taxon>Dikarya</taxon>
        <taxon>Basidiomycota</taxon>
        <taxon>Agaricomycotina</taxon>
        <taxon>Agaricomycetes</taxon>
        <taxon>Agaricomycetidae</taxon>
        <taxon>Agaricales</taxon>
        <taxon>Agaricineae</taxon>
        <taxon>Psathyrellaceae</taxon>
        <taxon>Ephemerocybe</taxon>
    </lineage>
</organism>
<keyword evidence="2" id="KW-1185">Reference proteome</keyword>
<proteinExistence type="predicted"/>
<evidence type="ECO:0000313" key="1">
    <source>
        <dbReference type="EMBL" id="KAF6754121.1"/>
    </source>
</evidence>
<evidence type="ECO:0000313" key="2">
    <source>
        <dbReference type="Proteomes" id="UP000521943"/>
    </source>
</evidence>
<comment type="caution">
    <text evidence="1">The sequence shown here is derived from an EMBL/GenBank/DDBJ whole genome shotgun (WGS) entry which is preliminary data.</text>
</comment>
<name>A0A8H6HWE9_9AGAR</name>
<sequence>MFLLLSYSLLSLYRRIFHAFLLSLVHLVLGLYPVGSLHSRSCTCTYIPRIPMSHATYPSTVSPLNYMVTHGPCKSTARVWHGPLPRGIVHALQSLRVQPTIDGPLP</sequence>
<dbReference type="EMBL" id="JACGCI010000036">
    <property type="protein sequence ID" value="KAF6754121.1"/>
    <property type="molecule type" value="Genomic_DNA"/>
</dbReference>